<evidence type="ECO:0000313" key="1">
    <source>
        <dbReference type="EMBL" id="KAH7841070.1"/>
    </source>
</evidence>
<dbReference type="EMBL" id="CM037160">
    <property type="protein sequence ID" value="KAH7841070.1"/>
    <property type="molecule type" value="Genomic_DNA"/>
</dbReference>
<proteinExistence type="predicted"/>
<comment type="caution">
    <text evidence="1">The sequence shown here is derived from an EMBL/GenBank/DDBJ whole genome shotgun (WGS) entry which is preliminary data.</text>
</comment>
<accession>A0ACB7XK39</accession>
<protein>
    <submittedName>
        <fullName evidence="1">Uncharacterized protein</fullName>
    </submittedName>
</protein>
<evidence type="ECO:0000313" key="2">
    <source>
        <dbReference type="Proteomes" id="UP000828048"/>
    </source>
</evidence>
<dbReference type="Proteomes" id="UP000828048">
    <property type="component" value="Chromosome 10"/>
</dbReference>
<name>A0ACB7XK39_9ERIC</name>
<sequence length="595" mass="66043">MRSFGDKRGFQDRIQPSRGDPFQQISSIYLRSIALLSHLLTVDRAPQDVERTDMTELNDDMDDGYCDMDLSFDMGTFLLDDNDDELESLMKSPIVKNGFVRYSLPSFMDRLCCLSAMKCATALLEGKLGITADVNGHFMLHHAVSFRSPELVQLFLRHGARPDVRLVSSDTDNGLLPLQIALKGVSQKVTGDSIYKMIVALCLPKMKSALATCKLLSGVSNNIQEEAYYDAMEGKLSELAALLIVARENVLLPITFHETDSSGLSGRMTIPECIRNQVFSLLDMEAELNKNDEPGKLAQIQEKIVIMRSTALLLEIFERAGHIIEEYMQSQQPDVETEKVERDVALMLKEAGFTLKFGDFEFSISNWLNRCNHMTTPIKCMETLSDRSLQLTRHHSPLMQQTKLVFPARIGIHSGGGWPRPLTSPFHQTHALSSMMNINQVPNSAWGSRYRTSFHVPVKKETKAKGNVPKCLSTENLARVAMLLKKGVRAGEVDSGLAATMNVGFAKTELLCNSFVPSVITDTMVVFSPNGTLTEGGDFAATRMKFVAAKLEFTTGRIEFAPHKVIVCVNEAGPYGHEVIVCGRHVICGFDSSML</sequence>
<reference evidence="1 2" key="1">
    <citation type="journal article" date="2021" name="Hortic Res">
        <title>High-quality reference genome and annotation aids understanding of berry development for evergreen blueberry (Vaccinium darrowii).</title>
        <authorList>
            <person name="Yu J."/>
            <person name="Hulse-Kemp A.M."/>
            <person name="Babiker E."/>
            <person name="Staton M."/>
        </authorList>
    </citation>
    <scope>NUCLEOTIDE SEQUENCE [LARGE SCALE GENOMIC DNA]</scope>
    <source>
        <strain evidence="2">cv. NJ 8807/NJ 8810</strain>
        <tissue evidence="1">Young leaf</tissue>
    </source>
</reference>
<keyword evidence="2" id="KW-1185">Reference proteome</keyword>
<gene>
    <name evidence="1" type="ORF">Vadar_025147</name>
</gene>
<organism evidence="1 2">
    <name type="scientific">Vaccinium darrowii</name>
    <dbReference type="NCBI Taxonomy" id="229202"/>
    <lineage>
        <taxon>Eukaryota</taxon>
        <taxon>Viridiplantae</taxon>
        <taxon>Streptophyta</taxon>
        <taxon>Embryophyta</taxon>
        <taxon>Tracheophyta</taxon>
        <taxon>Spermatophyta</taxon>
        <taxon>Magnoliopsida</taxon>
        <taxon>eudicotyledons</taxon>
        <taxon>Gunneridae</taxon>
        <taxon>Pentapetalae</taxon>
        <taxon>asterids</taxon>
        <taxon>Ericales</taxon>
        <taxon>Ericaceae</taxon>
        <taxon>Vaccinioideae</taxon>
        <taxon>Vaccinieae</taxon>
        <taxon>Vaccinium</taxon>
    </lineage>
</organism>